<organism evidence="2">
    <name type="scientific">Oryza punctata</name>
    <name type="common">Red rice</name>
    <dbReference type="NCBI Taxonomy" id="4537"/>
    <lineage>
        <taxon>Eukaryota</taxon>
        <taxon>Viridiplantae</taxon>
        <taxon>Streptophyta</taxon>
        <taxon>Embryophyta</taxon>
        <taxon>Tracheophyta</taxon>
        <taxon>Spermatophyta</taxon>
        <taxon>Magnoliopsida</taxon>
        <taxon>Liliopsida</taxon>
        <taxon>Poales</taxon>
        <taxon>Poaceae</taxon>
        <taxon>BOP clade</taxon>
        <taxon>Oryzoideae</taxon>
        <taxon>Oryzeae</taxon>
        <taxon>Oryzinae</taxon>
        <taxon>Oryza</taxon>
    </lineage>
</organism>
<reference evidence="2" key="1">
    <citation type="submission" date="2015-04" db="UniProtKB">
        <authorList>
            <consortium name="EnsemblPlants"/>
        </authorList>
    </citation>
    <scope>IDENTIFICATION</scope>
</reference>
<proteinExistence type="predicted"/>
<evidence type="ECO:0000256" key="1">
    <source>
        <dbReference type="SAM" id="MobiDB-lite"/>
    </source>
</evidence>
<dbReference type="AlphaFoldDB" id="A0A0E0L3L4"/>
<dbReference type="Proteomes" id="UP000026962">
    <property type="component" value="Chromosome 5"/>
</dbReference>
<evidence type="ECO:0000313" key="3">
    <source>
        <dbReference type="Proteomes" id="UP000026962"/>
    </source>
</evidence>
<evidence type="ECO:0000313" key="2">
    <source>
        <dbReference type="EnsemblPlants" id="OPUNC05G17360.1"/>
    </source>
</evidence>
<reference evidence="2" key="2">
    <citation type="submission" date="2018-05" db="EMBL/GenBank/DDBJ databases">
        <title>OpunRS2 (Oryza punctata Reference Sequence Version 2).</title>
        <authorList>
            <person name="Zhang J."/>
            <person name="Kudrna D."/>
            <person name="Lee S."/>
            <person name="Talag J."/>
            <person name="Welchert J."/>
            <person name="Wing R.A."/>
        </authorList>
    </citation>
    <scope>NUCLEOTIDE SEQUENCE [LARGE SCALE GENOMIC DNA]</scope>
</reference>
<keyword evidence="3" id="KW-1185">Reference proteome</keyword>
<sequence length="99" mass="10177">MAVAGEAAVSTSDRGCLLPHPPPRPRPTTASSRSDRDANSPPTPTLACGPPLLARAVRRGRALVTSKLVAARLGRVVGVAISALRVLRFGVWDGGGVSE</sequence>
<dbReference type="HOGENOM" id="CLU_2324387_0_0_1"/>
<dbReference type="EnsemblPlants" id="OPUNC05G17360.1">
    <property type="protein sequence ID" value="OPUNC05G17360.1"/>
    <property type="gene ID" value="OPUNC05G17360"/>
</dbReference>
<protein>
    <submittedName>
        <fullName evidence="2">Uncharacterized protein</fullName>
    </submittedName>
</protein>
<feature type="region of interest" description="Disordered" evidence="1">
    <location>
        <begin position="1"/>
        <end position="50"/>
    </location>
</feature>
<dbReference type="Gramene" id="OPUNC05G17360.1">
    <property type="protein sequence ID" value="OPUNC05G17360.1"/>
    <property type="gene ID" value="OPUNC05G17360"/>
</dbReference>
<accession>A0A0E0L3L4</accession>
<name>A0A0E0L3L4_ORYPU</name>